<name>A0ABM8WY01_9BURK</name>
<dbReference type="RefSeq" id="WP_224041442.1">
    <property type="nucleotide sequence ID" value="NZ_CAJZAH010000002.1"/>
</dbReference>
<accession>A0ABM8WY01</accession>
<evidence type="ECO:0000313" key="1">
    <source>
        <dbReference type="EMBL" id="CAG9172444.1"/>
    </source>
</evidence>
<dbReference type="EMBL" id="CAJZAH010000002">
    <property type="protein sequence ID" value="CAG9172444.1"/>
    <property type="molecule type" value="Genomic_DNA"/>
</dbReference>
<evidence type="ECO:0000313" key="2">
    <source>
        <dbReference type="Proteomes" id="UP000721236"/>
    </source>
</evidence>
<dbReference type="SUPFAM" id="SSF103084">
    <property type="entry name" value="Holliday junction resolvase RusA"/>
    <property type="match status" value="1"/>
</dbReference>
<dbReference type="Gene3D" id="3.30.1330.70">
    <property type="entry name" value="Holliday junction resolvase RusA"/>
    <property type="match status" value="1"/>
</dbReference>
<organism evidence="1 2">
    <name type="scientific">Cupriavidus respiraculi</name>
    <dbReference type="NCBI Taxonomy" id="195930"/>
    <lineage>
        <taxon>Bacteria</taxon>
        <taxon>Pseudomonadati</taxon>
        <taxon>Pseudomonadota</taxon>
        <taxon>Betaproteobacteria</taxon>
        <taxon>Burkholderiales</taxon>
        <taxon>Burkholderiaceae</taxon>
        <taxon>Cupriavidus</taxon>
    </lineage>
</organism>
<keyword evidence="2" id="KW-1185">Reference proteome</keyword>
<dbReference type="InterPro" id="IPR036614">
    <property type="entry name" value="RusA-like_sf"/>
</dbReference>
<proteinExistence type="predicted"/>
<reference evidence="1 2" key="1">
    <citation type="submission" date="2021-08" db="EMBL/GenBank/DDBJ databases">
        <authorList>
            <person name="Peeters C."/>
        </authorList>
    </citation>
    <scope>NUCLEOTIDE SEQUENCE [LARGE SCALE GENOMIC DNA]</scope>
    <source>
        <strain evidence="1 2">LMG 21510</strain>
    </source>
</reference>
<dbReference type="Pfam" id="PF05866">
    <property type="entry name" value="RusA"/>
    <property type="match status" value="1"/>
</dbReference>
<comment type="caution">
    <text evidence="1">The sequence shown here is derived from an EMBL/GenBank/DDBJ whole genome shotgun (WGS) entry which is preliminary data.</text>
</comment>
<dbReference type="Proteomes" id="UP000721236">
    <property type="component" value="Unassembled WGS sequence"/>
</dbReference>
<gene>
    <name evidence="1" type="ORF">LMG21510_01976</name>
</gene>
<sequence>MTAEEVIEIATCCDPVPEGNTARYCAFTVPGQPVAKGRARFARRGAFVSTYTPEKTAKYENLVKLAAMEAMQGAGPMQGPIRLGVSILLQIPASWSKRKQAQAIDGLVAATKKPDADNVLKAVKDGMNGVVYLDDAQAVEIRLVKRYAAVPGVSVVAEELALERA</sequence>
<protein>
    <submittedName>
        <fullName evidence="1">Uncharacterized protein</fullName>
    </submittedName>
</protein>
<dbReference type="InterPro" id="IPR008822">
    <property type="entry name" value="Endonuclease_RusA-like"/>
</dbReference>